<gene>
    <name evidence="1" type="ORF">KVG88_00555</name>
</gene>
<reference evidence="1" key="1">
    <citation type="submission" date="2021-06" db="EMBL/GenBank/DDBJ databases">
        <title>Updating the genus Pseudomonas: Description of 43 new species and partition of the Pseudomonas putida group.</title>
        <authorList>
            <person name="Girard L."/>
            <person name="Lood C."/>
            <person name="Vandamme P."/>
            <person name="Rokni-Zadeh H."/>
            <person name="Van Noort V."/>
            <person name="Hofte M."/>
            <person name="Lavigne R."/>
            <person name="De Mot R."/>
        </authorList>
    </citation>
    <scope>NUCLEOTIDE SEQUENCE</scope>
    <source>
        <strain evidence="1">SWRI74</strain>
    </source>
</reference>
<evidence type="ECO:0000313" key="2">
    <source>
        <dbReference type="Proteomes" id="UP001049200"/>
    </source>
</evidence>
<comment type="caution">
    <text evidence="1">The sequence shown here is derived from an EMBL/GenBank/DDBJ whole genome shotgun (WGS) entry which is preliminary data.</text>
</comment>
<keyword evidence="2" id="KW-1185">Reference proteome</keyword>
<evidence type="ECO:0000313" key="1">
    <source>
        <dbReference type="EMBL" id="MBV4518539.1"/>
    </source>
</evidence>
<name>A0ABS6QI12_9PSED</name>
<dbReference type="Proteomes" id="UP001049200">
    <property type="component" value="Unassembled WGS sequence"/>
</dbReference>
<protein>
    <submittedName>
        <fullName evidence="1">Uncharacterized protein</fullName>
    </submittedName>
</protein>
<dbReference type="EMBL" id="JAHSTU010000001">
    <property type="protein sequence ID" value="MBV4518539.1"/>
    <property type="molecule type" value="Genomic_DNA"/>
</dbReference>
<dbReference type="RefSeq" id="WP_217869957.1">
    <property type="nucleotide sequence ID" value="NZ_JAHSTU010000001.1"/>
</dbReference>
<organism evidence="1 2">
    <name type="scientific">Pseudomonas azerbaijanoccidentalis</name>
    <dbReference type="NCBI Taxonomy" id="2842347"/>
    <lineage>
        <taxon>Bacteria</taxon>
        <taxon>Pseudomonadati</taxon>
        <taxon>Pseudomonadota</taxon>
        <taxon>Gammaproteobacteria</taxon>
        <taxon>Pseudomonadales</taxon>
        <taxon>Pseudomonadaceae</taxon>
        <taxon>Pseudomonas</taxon>
    </lineage>
</organism>
<proteinExistence type="predicted"/>
<accession>A0ABS6QI12</accession>
<sequence length="117" mass="13285">MQFELGGALKEFYARSHTYYALGYCFGVYQAAIEVAKNGKVSGEEYDAHIRQGFAAAFLSERMGNENFSMIRNHIQHAECLAGRVDGAQEYLDIYQKKEERPYALAQFLLSGVYPVR</sequence>